<organism evidence="2 3">
    <name type="scientific">Dentiscutata erythropus</name>
    <dbReference type="NCBI Taxonomy" id="1348616"/>
    <lineage>
        <taxon>Eukaryota</taxon>
        <taxon>Fungi</taxon>
        <taxon>Fungi incertae sedis</taxon>
        <taxon>Mucoromycota</taxon>
        <taxon>Glomeromycotina</taxon>
        <taxon>Glomeromycetes</taxon>
        <taxon>Diversisporales</taxon>
        <taxon>Gigasporaceae</taxon>
        <taxon>Dentiscutata</taxon>
    </lineage>
</organism>
<feature type="region of interest" description="Disordered" evidence="1">
    <location>
        <begin position="60"/>
        <end position="87"/>
    </location>
</feature>
<evidence type="ECO:0000313" key="2">
    <source>
        <dbReference type="EMBL" id="CAG8733109.1"/>
    </source>
</evidence>
<protein>
    <submittedName>
        <fullName evidence="2">5267_t:CDS:1</fullName>
    </submittedName>
</protein>
<dbReference type="Proteomes" id="UP000789405">
    <property type="component" value="Unassembled WGS sequence"/>
</dbReference>
<evidence type="ECO:0000256" key="1">
    <source>
        <dbReference type="SAM" id="MobiDB-lite"/>
    </source>
</evidence>
<comment type="caution">
    <text evidence="2">The sequence shown here is derived from an EMBL/GenBank/DDBJ whole genome shotgun (WGS) entry which is preliminary data.</text>
</comment>
<dbReference type="EMBL" id="CAJVPY010012283">
    <property type="protein sequence ID" value="CAG8733109.1"/>
    <property type="molecule type" value="Genomic_DNA"/>
</dbReference>
<reference evidence="2" key="1">
    <citation type="submission" date="2021-06" db="EMBL/GenBank/DDBJ databases">
        <authorList>
            <person name="Kallberg Y."/>
            <person name="Tangrot J."/>
            <person name="Rosling A."/>
        </authorList>
    </citation>
    <scope>NUCLEOTIDE SEQUENCE</scope>
    <source>
        <strain evidence="2">MA453B</strain>
    </source>
</reference>
<keyword evidence="3" id="KW-1185">Reference proteome</keyword>
<proteinExistence type="predicted"/>
<name>A0A9N9IFT5_9GLOM</name>
<accession>A0A9N9IFT5</accession>
<feature type="compositionally biased region" description="Basic and acidic residues" evidence="1">
    <location>
        <begin position="67"/>
        <end position="87"/>
    </location>
</feature>
<evidence type="ECO:0000313" key="3">
    <source>
        <dbReference type="Proteomes" id="UP000789405"/>
    </source>
</evidence>
<dbReference type="AlphaFoldDB" id="A0A9N9IFT5"/>
<sequence>MLNKAREKGLSKTFGFKKTLLARNKSKKTCKIKNNVVLLNSFYAGRKDLETRISKKKKALKFTNSNKEQKPEKELSLGSRLTRDPEPTHLPWKCLCKAKLYSKIATDMPEMKDPQQILLAPYRKVQAWKNLVRF</sequence>
<gene>
    <name evidence="2" type="ORF">DERYTH_LOCUS15302</name>
</gene>